<dbReference type="AlphaFoldDB" id="A0A366MV05"/>
<dbReference type="EMBL" id="PDKB01000005">
    <property type="protein sequence ID" value="RBQ29434.1"/>
    <property type="molecule type" value="Genomic_DNA"/>
</dbReference>
<evidence type="ECO:0000256" key="2">
    <source>
        <dbReference type="ARBA" id="ARBA00022500"/>
    </source>
</evidence>
<evidence type="ECO:0000313" key="7">
    <source>
        <dbReference type="EMBL" id="RBQ29434.1"/>
    </source>
</evidence>
<organism evidence="7 8">
    <name type="scientific">Aliarcobacter vitoriensis</name>
    <dbReference type="NCBI Taxonomy" id="2011099"/>
    <lineage>
        <taxon>Bacteria</taxon>
        <taxon>Pseudomonadati</taxon>
        <taxon>Campylobacterota</taxon>
        <taxon>Epsilonproteobacteria</taxon>
        <taxon>Campylobacterales</taxon>
        <taxon>Arcobacteraceae</taxon>
        <taxon>Aliarcobacter</taxon>
    </lineage>
</organism>
<dbReference type="OrthoDB" id="9800029at2"/>
<keyword evidence="3 5" id="KW-0597">Phosphoprotein</keyword>
<gene>
    <name evidence="7" type="ORF">CRU91_03635</name>
</gene>
<evidence type="ECO:0000256" key="4">
    <source>
        <dbReference type="ARBA" id="ARBA00022779"/>
    </source>
</evidence>
<sequence length="124" mass="14205">MNKKYSIALVDDEIEILDMLNRYLSRNPNFTISSFSNPVSFLSNMDSSKYDVVLLDIMMPQMNGIEALEKIKDKDEDQKVIMMTAYSTLDKVLKSHKIGATNYVMKPFSSLDALEKKIIEVLKD</sequence>
<evidence type="ECO:0000256" key="5">
    <source>
        <dbReference type="PROSITE-ProRule" id="PRU00169"/>
    </source>
</evidence>
<dbReference type="InterPro" id="IPR050595">
    <property type="entry name" value="Bact_response_regulator"/>
</dbReference>
<proteinExistence type="predicted"/>
<dbReference type="PANTHER" id="PTHR44591:SF3">
    <property type="entry name" value="RESPONSE REGULATORY DOMAIN-CONTAINING PROTEIN"/>
    <property type="match status" value="1"/>
</dbReference>
<dbReference type="GO" id="GO:0000160">
    <property type="term" value="P:phosphorelay signal transduction system"/>
    <property type="evidence" value="ECO:0007669"/>
    <property type="project" value="InterPro"/>
</dbReference>
<dbReference type="SMART" id="SM00448">
    <property type="entry name" value="REC"/>
    <property type="match status" value="1"/>
</dbReference>
<feature type="modified residue" description="4-aspartylphosphate" evidence="5">
    <location>
        <position position="56"/>
    </location>
</feature>
<dbReference type="PANTHER" id="PTHR44591">
    <property type="entry name" value="STRESS RESPONSE REGULATOR PROTEIN 1"/>
    <property type="match status" value="1"/>
</dbReference>
<comment type="caution">
    <text evidence="7">The sequence shown here is derived from an EMBL/GenBank/DDBJ whole genome shotgun (WGS) entry which is preliminary data.</text>
</comment>
<dbReference type="GO" id="GO:0097588">
    <property type="term" value="P:archaeal or bacterial-type flagellum-dependent cell motility"/>
    <property type="evidence" value="ECO:0007669"/>
    <property type="project" value="UniProtKB-KW"/>
</dbReference>
<keyword evidence="2" id="KW-0145">Chemotaxis</keyword>
<dbReference type="Pfam" id="PF00072">
    <property type="entry name" value="Response_reg"/>
    <property type="match status" value="1"/>
</dbReference>
<comment type="cofactor">
    <cofactor evidence="1">
        <name>Mg(2+)</name>
        <dbReference type="ChEBI" id="CHEBI:18420"/>
    </cofactor>
</comment>
<dbReference type="RefSeq" id="WP_113893499.1">
    <property type="nucleotide sequence ID" value="NZ_JANJGA010000001.1"/>
</dbReference>
<dbReference type="SUPFAM" id="SSF52172">
    <property type="entry name" value="CheY-like"/>
    <property type="match status" value="1"/>
</dbReference>
<feature type="domain" description="Response regulatory" evidence="6">
    <location>
        <begin position="6"/>
        <end position="121"/>
    </location>
</feature>
<dbReference type="InterPro" id="IPR001789">
    <property type="entry name" value="Sig_transdc_resp-reg_receiver"/>
</dbReference>
<accession>A0A366MV05</accession>
<name>A0A366MV05_9BACT</name>
<dbReference type="Proteomes" id="UP000252669">
    <property type="component" value="Unassembled WGS sequence"/>
</dbReference>
<evidence type="ECO:0000256" key="3">
    <source>
        <dbReference type="ARBA" id="ARBA00022553"/>
    </source>
</evidence>
<keyword evidence="8" id="KW-1185">Reference proteome</keyword>
<protein>
    <submittedName>
        <fullName evidence="7">Response regulator</fullName>
    </submittedName>
</protein>
<dbReference type="Gene3D" id="3.40.50.2300">
    <property type="match status" value="1"/>
</dbReference>
<dbReference type="InterPro" id="IPR011006">
    <property type="entry name" value="CheY-like_superfamily"/>
</dbReference>
<dbReference type="PROSITE" id="PS50110">
    <property type="entry name" value="RESPONSE_REGULATORY"/>
    <property type="match status" value="1"/>
</dbReference>
<reference evidence="7 8" key="1">
    <citation type="submission" date="2017-10" db="EMBL/GenBank/DDBJ databases">
        <title>Genomics of the genus Arcobacter.</title>
        <authorList>
            <person name="Perez-Cataluna A."/>
            <person name="Figueras M.J."/>
        </authorList>
    </citation>
    <scope>NUCLEOTIDE SEQUENCE [LARGE SCALE GENOMIC DNA]</scope>
    <source>
        <strain evidence="7 8">CECT 9230</strain>
    </source>
</reference>
<keyword evidence="4" id="KW-0283">Flagellar rotation</keyword>
<dbReference type="GO" id="GO:0006935">
    <property type="term" value="P:chemotaxis"/>
    <property type="evidence" value="ECO:0007669"/>
    <property type="project" value="UniProtKB-KW"/>
</dbReference>
<evidence type="ECO:0000313" key="8">
    <source>
        <dbReference type="Proteomes" id="UP000252669"/>
    </source>
</evidence>
<evidence type="ECO:0000259" key="6">
    <source>
        <dbReference type="PROSITE" id="PS50110"/>
    </source>
</evidence>
<evidence type="ECO:0000256" key="1">
    <source>
        <dbReference type="ARBA" id="ARBA00001946"/>
    </source>
</evidence>
<dbReference type="CDD" id="cd00156">
    <property type="entry name" value="REC"/>
    <property type="match status" value="1"/>
</dbReference>